<name>A0ACB5UFK5_9FIRM</name>
<accession>A0ACB5UFK5</accession>
<proteinExistence type="predicted"/>
<dbReference type="EMBL" id="BTPU01000009">
    <property type="protein sequence ID" value="GMQ61531.1"/>
    <property type="molecule type" value="Genomic_DNA"/>
</dbReference>
<reference evidence="1" key="1">
    <citation type="submission" date="2023-09" db="EMBL/GenBank/DDBJ databases">
        <title>Vallitalea sediminicola and Vallitalea maricola sp. nov., anaerobic bacteria isolated from marine sediment.</title>
        <authorList>
            <person name="Hirano S."/>
            <person name="Maeda A."/>
            <person name="Terahara T."/>
            <person name="Mori K."/>
            <person name="Hamada M."/>
            <person name="Matsumoto R."/>
            <person name="Kobayashi T."/>
        </authorList>
    </citation>
    <scope>NUCLEOTIDE SEQUENCE</scope>
    <source>
        <strain evidence="1">AN17-2</strain>
    </source>
</reference>
<evidence type="ECO:0000313" key="1">
    <source>
        <dbReference type="EMBL" id="GMQ61531.1"/>
    </source>
</evidence>
<comment type="caution">
    <text evidence="1">The sequence shown here is derived from an EMBL/GenBank/DDBJ whole genome shotgun (WGS) entry which is preliminary data.</text>
</comment>
<dbReference type="Proteomes" id="UP001374599">
    <property type="component" value="Unassembled WGS sequence"/>
</dbReference>
<organism evidence="1 2">
    <name type="scientific">Vallitalea maricola</name>
    <dbReference type="NCBI Taxonomy" id="3074433"/>
    <lineage>
        <taxon>Bacteria</taxon>
        <taxon>Bacillati</taxon>
        <taxon>Bacillota</taxon>
        <taxon>Clostridia</taxon>
        <taxon>Lachnospirales</taxon>
        <taxon>Vallitaleaceae</taxon>
        <taxon>Vallitalea</taxon>
    </lineage>
</organism>
<keyword evidence="2" id="KW-1185">Reference proteome</keyword>
<gene>
    <name evidence="1" type="ORF">AN2V17_07600</name>
</gene>
<evidence type="ECO:0000313" key="2">
    <source>
        <dbReference type="Proteomes" id="UP001374599"/>
    </source>
</evidence>
<protein>
    <submittedName>
        <fullName evidence="1">Uncharacterized protein</fullName>
    </submittedName>
</protein>
<sequence length="158" mass="18147">MDTTGFDDNIEPYRNACDYIIPCIMSHMPIDLLIIMLGTNDTKERYHLSPNEIVYSLEELVKKTLNYFYWCDKKVEILLISPVPLKDELVDDEFSLLSIKKSKALPKLYETLASKYGIHYLNASLFVNSLGCDNIHLSEENHTQLSNALVTKIQNILC</sequence>